<reference evidence="1" key="1">
    <citation type="submission" date="2021-02" db="EMBL/GenBank/DDBJ databases">
        <authorList>
            <person name="Nowell W R."/>
        </authorList>
    </citation>
    <scope>NUCLEOTIDE SEQUENCE</scope>
</reference>
<sequence length="144" mass="16950">MLEFRLKEYANDNLTGNWHALKHDYFRLKKKTIKNAARTTFEIIVAHRNIIGHCIELLTMIQPDKSIAFNASITHIIVNQRDVIVDYAYKHDFIPLDLLTMWEIYLPLGESRIDERKYIHFDVNGVKGTQRKGCCIRLLISCFR</sequence>
<protein>
    <submittedName>
        <fullName evidence="1">Uncharacterized protein</fullName>
    </submittedName>
</protein>
<dbReference type="EMBL" id="CAJOBD010000116">
    <property type="protein sequence ID" value="CAF3581773.1"/>
    <property type="molecule type" value="Genomic_DNA"/>
</dbReference>
<accession>A0A818MFD8</accession>
<dbReference type="AlphaFoldDB" id="A0A818MFD8"/>
<proteinExistence type="predicted"/>
<gene>
    <name evidence="1" type="ORF">JBS370_LOCUS2846</name>
</gene>
<evidence type="ECO:0000313" key="1">
    <source>
        <dbReference type="EMBL" id="CAF3581773.1"/>
    </source>
</evidence>
<evidence type="ECO:0000313" key="2">
    <source>
        <dbReference type="Proteomes" id="UP000663836"/>
    </source>
</evidence>
<comment type="caution">
    <text evidence="1">The sequence shown here is derived from an EMBL/GenBank/DDBJ whole genome shotgun (WGS) entry which is preliminary data.</text>
</comment>
<dbReference type="Proteomes" id="UP000663836">
    <property type="component" value="Unassembled WGS sequence"/>
</dbReference>
<organism evidence="1 2">
    <name type="scientific">Rotaria sordida</name>
    <dbReference type="NCBI Taxonomy" id="392033"/>
    <lineage>
        <taxon>Eukaryota</taxon>
        <taxon>Metazoa</taxon>
        <taxon>Spiralia</taxon>
        <taxon>Gnathifera</taxon>
        <taxon>Rotifera</taxon>
        <taxon>Eurotatoria</taxon>
        <taxon>Bdelloidea</taxon>
        <taxon>Philodinida</taxon>
        <taxon>Philodinidae</taxon>
        <taxon>Rotaria</taxon>
    </lineage>
</organism>
<name>A0A818MFD8_9BILA</name>